<dbReference type="GO" id="GO:0005874">
    <property type="term" value="C:microtubule"/>
    <property type="evidence" value="ECO:0007669"/>
    <property type="project" value="UniProtKB-KW"/>
</dbReference>
<evidence type="ECO:0000313" key="13">
    <source>
        <dbReference type="EnsemblMetazoa" id="XP_038049782.1"/>
    </source>
</evidence>
<dbReference type="InterPro" id="IPR040045">
    <property type="entry name" value="DYNC2LI1"/>
</dbReference>
<dbReference type="PANTHER" id="PTHR13236:SF0">
    <property type="entry name" value="CYTOPLASMIC DYNEIN 2 LIGHT INTERMEDIATE CHAIN 1"/>
    <property type="match status" value="1"/>
</dbReference>
<keyword evidence="5" id="KW-0963">Cytoplasm</keyword>
<dbReference type="OrthoDB" id="10263060at2759"/>
<keyword evidence="11" id="KW-0206">Cytoskeleton</keyword>
<dbReference type="PANTHER" id="PTHR13236">
    <property type="entry name" value="DYNEIN 2 LIGHT INTERMEDIATE CHAIN, ISOFORM 2"/>
    <property type="match status" value="1"/>
</dbReference>
<dbReference type="RefSeq" id="XP_038049782.1">
    <property type="nucleotide sequence ID" value="XM_038193854.1"/>
</dbReference>
<evidence type="ECO:0000256" key="11">
    <source>
        <dbReference type="ARBA" id="ARBA00023212"/>
    </source>
</evidence>
<proteinExistence type="inferred from homology"/>
<evidence type="ECO:0000313" key="14">
    <source>
        <dbReference type="Proteomes" id="UP000887568"/>
    </source>
</evidence>
<dbReference type="GO" id="GO:0045504">
    <property type="term" value="F:dynein heavy chain binding"/>
    <property type="evidence" value="ECO:0007669"/>
    <property type="project" value="TreeGrafter"/>
</dbReference>
<comment type="similarity">
    <text evidence="3">Belongs to the dynein light intermediate chain family.</text>
</comment>
<keyword evidence="14" id="KW-1185">Reference proteome</keyword>
<reference evidence="13" key="1">
    <citation type="submission" date="2022-11" db="UniProtKB">
        <authorList>
            <consortium name="EnsemblMetazoa"/>
        </authorList>
    </citation>
    <scope>IDENTIFICATION</scope>
</reference>
<evidence type="ECO:0000256" key="2">
    <source>
        <dbReference type="ARBA" id="ARBA00004245"/>
    </source>
</evidence>
<keyword evidence="4" id="KW-0217">Developmental protein</keyword>
<evidence type="ECO:0000256" key="9">
    <source>
        <dbReference type="ARBA" id="ARBA00023069"/>
    </source>
</evidence>
<accession>A0A913ZDC9</accession>
<name>A0A913ZDC9_PATMI</name>
<evidence type="ECO:0000256" key="1">
    <source>
        <dbReference type="ARBA" id="ARBA00004138"/>
    </source>
</evidence>
<comment type="subcellular location">
    <subcellularLocation>
        <location evidence="1">Cell projection</location>
        <location evidence="1">Cilium</location>
    </subcellularLocation>
    <subcellularLocation>
        <location evidence="2">Cytoplasm</location>
        <location evidence="2">Cytoskeleton</location>
    </subcellularLocation>
</comment>
<dbReference type="GO" id="GO:0036064">
    <property type="term" value="C:ciliary basal body"/>
    <property type="evidence" value="ECO:0007669"/>
    <property type="project" value="TreeGrafter"/>
</dbReference>
<dbReference type="OMA" id="NTHHICY"/>
<evidence type="ECO:0000256" key="8">
    <source>
        <dbReference type="ARBA" id="ARBA00023017"/>
    </source>
</evidence>
<dbReference type="GO" id="GO:0005930">
    <property type="term" value="C:axoneme"/>
    <property type="evidence" value="ECO:0007669"/>
    <property type="project" value="TreeGrafter"/>
</dbReference>
<keyword evidence="10" id="KW-0505">Motor protein</keyword>
<evidence type="ECO:0008006" key="15">
    <source>
        <dbReference type="Google" id="ProtNLM"/>
    </source>
</evidence>
<dbReference type="Proteomes" id="UP000887568">
    <property type="component" value="Unplaced"/>
</dbReference>
<evidence type="ECO:0000256" key="4">
    <source>
        <dbReference type="ARBA" id="ARBA00022473"/>
    </source>
</evidence>
<evidence type="ECO:0000256" key="7">
    <source>
        <dbReference type="ARBA" id="ARBA00022794"/>
    </source>
</evidence>
<organism evidence="13 14">
    <name type="scientific">Patiria miniata</name>
    <name type="common">Bat star</name>
    <name type="synonym">Asterina miniata</name>
    <dbReference type="NCBI Taxonomy" id="46514"/>
    <lineage>
        <taxon>Eukaryota</taxon>
        <taxon>Metazoa</taxon>
        <taxon>Echinodermata</taxon>
        <taxon>Eleutherozoa</taxon>
        <taxon>Asterozoa</taxon>
        <taxon>Asteroidea</taxon>
        <taxon>Valvatacea</taxon>
        <taxon>Valvatida</taxon>
        <taxon>Asterinidae</taxon>
        <taxon>Patiria</taxon>
    </lineage>
</organism>
<sequence>MLVLDLSHPHELWVTMEVLLKAARKRIENVMTKLLTACPDVQEEIMTRSRERFGDHPDLEMIDPFLLPLVIVGMKYDVFQDFDSEKRKIIGRTLRFVAHHYGASLQFCSTKHEGLMNRTKAYVGHLVFGAPLSVTSKMLNFDHGKPLMIPFGMDSLEQIGLPPVSEGDVGNLDAATPMDLWKLAYTSFFPQQSVGGKMSIDNTGRDTQFKEQAVDMMREQKDKVSQFHQM</sequence>
<keyword evidence="12" id="KW-0966">Cell projection</keyword>
<evidence type="ECO:0000256" key="3">
    <source>
        <dbReference type="ARBA" id="ARBA00006831"/>
    </source>
</evidence>
<evidence type="ECO:0000256" key="5">
    <source>
        <dbReference type="ARBA" id="ARBA00022490"/>
    </source>
</evidence>
<dbReference type="EnsemblMetazoa" id="XM_038193854.1">
    <property type="protein sequence ID" value="XP_038049782.1"/>
    <property type="gene ID" value="LOC119723307"/>
</dbReference>
<evidence type="ECO:0000256" key="10">
    <source>
        <dbReference type="ARBA" id="ARBA00023175"/>
    </source>
</evidence>
<evidence type="ECO:0000256" key="6">
    <source>
        <dbReference type="ARBA" id="ARBA00022701"/>
    </source>
</evidence>
<keyword evidence="9" id="KW-0969">Cilium</keyword>
<keyword evidence="7" id="KW-0970">Cilium biogenesis/degradation</keyword>
<protein>
    <recommendedName>
        <fullName evidence="15">Cytoplasmic dynein 2 light intermediate chain 1</fullName>
    </recommendedName>
</protein>
<dbReference type="GO" id="GO:0005868">
    <property type="term" value="C:cytoplasmic dynein complex"/>
    <property type="evidence" value="ECO:0007669"/>
    <property type="project" value="InterPro"/>
</dbReference>
<evidence type="ECO:0000256" key="12">
    <source>
        <dbReference type="ARBA" id="ARBA00023273"/>
    </source>
</evidence>
<keyword evidence="6" id="KW-0493">Microtubule</keyword>
<dbReference type="GeneID" id="119723307"/>
<dbReference type="GO" id="GO:0035721">
    <property type="term" value="P:intraciliary retrograde transport"/>
    <property type="evidence" value="ECO:0007669"/>
    <property type="project" value="InterPro"/>
</dbReference>
<keyword evidence="8" id="KW-0243">Dynein</keyword>
<dbReference type="GO" id="GO:0035735">
    <property type="term" value="P:intraciliary transport involved in cilium assembly"/>
    <property type="evidence" value="ECO:0007669"/>
    <property type="project" value="InterPro"/>
</dbReference>
<dbReference type="AlphaFoldDB" id="A0A913ZDC9"/>